<comment type="caution">
    <text evidence="2">The sequence shown here is derived from an EMBL/GenBank/DDBJ whole genome shotgun (WGS) entry which is preliminary data.</text>
</comment>
<dbReference type="RefSeq" id="WP_162347005.1">
    <property type="nucleotide sequence ID" value="NZ_JAAEAA010000017.1"/>
</dbReference>
<reference evidence="2 3" key="1">
    <citation type="submission" date="2020-01" db="EMBL/GenBank/DDBJ databases">
        <authorList>
            <person name="Kim M.K."/>
        </authorList>
    </citation>
    <scope>NUCLEOTIDE SEQUENCE [LARGE SCALE GENOMIC DNA]</scope>
    <source>
        <strain evidence="2 3">BT213</strain>
    </source>
</reference>
<evidence type="ECO:0000313" key="2">
    <source>
        <dbReference type="EMBL" id="NDK56953.1"/>
    </source>
</evidence>
<organism evidence="2 3">
    <name type="scientific">Pontibacter fetidus</name>
    <dbReference type="NCBI Taxonomy" id="2700082"/>
    <lineage>
        <taxon>Bacteria</taxon>
        <taxon>Pseudomonadati</taxon>
        <taxon>Bacteroidota</taxon>
        <taxon>Cytophagia</taxon>
        <taxon>Cytophagales</taxon>
        <taxon>Hymenobacteraceae</taxon>
        <taxon>Pontibacter</taxon>
    </lineage>
</organism>
<name>A0A6B2H3M3_9BACT</name>
<keyword evidence="3" id="KW-1185">Reference proteome</keyword>
<proteinExistence type="predicted"/>
<feature type="signal peptide" evidence="1">
    <location>
        <begin position="1"/>
        <end position="23"/>
    </location>
</feature>
<keyword evidence="1" id="KW-0732">Signal</keyword>
<dbReference type="Proteomes" id="UP000478546">
    <property type="component" value="Unassembled WGS sequence"/>
</dbReference>
<evidence type="ECO:0000256" key="1">
    <source>
        <dbReference type="SAM" id="SignalP"/>
    </source>
</evidence>
<gene>
    <name evidence="2" type="ORF">GWO68_13585</name>
</gene>
<protein>
    <submittedName>
        <fullName evidence="2">Uncharacterized protein</fullName>
    </submittedName>
</protein>
<dbReference type="AlphaFoldDB" id="A0A6B2H3M3"/>
<feature type="chain" id="PRO_5025366006" evidence="1">
    <location>
        <begin position="24"/>
        <end position="121"/>
    </location>
</feature>
<evidence type="ECO:0000313" key="3">
    <source>
        <dbReference type="Proteomes" id="UP000478546"/>
    </source>
</evidence>
<accession>A0A6B2H3M3</accession>
<sequence length="121" mass="12574">MKKSVLLVAFVTILVISYTSAMAQVATTGSSLALKLAQGVHTPSGAAMLTSGGIVATAAAKAQVAVLPIFAQSAQDAAISTATPFSVEVTTAAETTMAEELNTFIAQERALKQRSWFRKNK</sequence>
<dbReference type="EMBL" id="JAAEAA010000017">
    <property type="protein sequence ID" value="NDK56953.1"/>
    <property type="molecule type" value="Genomic_DNA"/>
</dbReference>